<evidence type="ECO:0000313" key="3">
    <source>
        <dbReference type="Proteomes" id="UP000273898"/>
    </source>
</evidence>
<sequence length="324" mass="35407">MEKNNSSIEGGSIIDSKMDEGIQEPKSVHFRSGNLTLAGHLYIPFDFKEGEKRPAVIVLSPGGGIKEQTSGRYASELSKKGFIALAFDHRSYGESEGYPRFDEDPFTKVEDTKNAVSYLTTRTEVDSERIGVMGICGGGGVAPTAAATDRRIKAVATVSGMTDQRGAMAEQFGDHKTLISVLDACSHTRSEIALGKEPIYYPLIPPADAPNVMDLLKQAPDYYFNTSRGAHPNWENKILPSSMEKLATFSALDTIKLISPNPILLIAGSKAGSRKQNEIAYETAEEPKELFIIDNATHLDLYDIDCFVSSALEKLTEFFGKNLK</sequence>
<accession>A0A497Y3P7</accession>
<dbReference type="Gene3D" id="3.40.50.1820">
    <property type="entry name" value="alpha/beta hydrolase"/>
    <property type="match status" value="1"/>
</dbReference>
<dbReference type="InterPro" id="IPR000383">
    <property type="entry name" value="Xaa-Pro-like_dom"/>
</dbReference>
<dbReference type="InterPro" id="IPR029058">
    <property type="entry name" value="AB_hydrolase_fold"/>
</dbReference>
<dbReference type="PANTHER" id="PTHR47751:SF1">
    <property type="entry name" value="SUPERFAMILY HYDROLASE, PUTATIVE (AFU_ORTHOLOGUE AFUA_2G16580)-RELATED"/>
    <property type="match status" value="1"/>
</dbReference>
<evidence type="ECO:0000259" key="1">
    <source>
        <dbReference type="Pfam" id="PF02129"/>
    </source>
</evidence>
<dbReference type="PANTHER" id="PTHR47751">
    <property type="entry name" value="SUPERFAMILY HYDROLASE, PUTATIVE (AFU_ORTHOLOGUE AFUA_2G16580)-RELATED"/>
    <property type="match status" value="1"/>
</dbReference>
<name>A0A497Y3P7_9SPHI</name>
<gene>
    <name evidence="2" type="ORF">BCL90_3434</name>
</gene>
<evidence type="ECO:0000313" key="2">
    <source>
        <dbReference type="EMBL" id="RLJ75087.1"/>
    </source>
</evidence>
<dbReference type="SUPFAM" id="SSF53474">
    <property type="entry name" value="alpha/beta-Hydrolases"/>
    <property type="match status" value="1"/>
</dbReference>
<dbReference type="RefSeq" id="WP_208529887.1">
    <property type="nucleotide sequence ID" value="NZ_RCCK01000012.1"/>
</dbReference>
<protein>
    <recommendedName>
        <fullName evidence="1">Xaa-Pro dipeptidyl-peptidase-like domain-containing protein</fullName>
    </recommendedName>
</protein>
<feature type="domain" description="Xaa-Pro dipeptidyl-peptidase-like" evidence="1">
    <location>
        <begin position="37"/>
        <end position="166"/>
    </location>
</feature>
<dbReference type="GO" id="GO:0016787">
    <property type="term" value="F:hydrolase activity"/>
    <property type="evidence" value="ECO:0007669"/>
    <property type="project" value="InterPro"/>
</dbReference>
<dbReference type="InterPro" id="IPR051411">
    <property type="entry name" value="Polyketide_trans_af380"/>
</dbReference>
<dbReference type="Pfam" id="PF02129">
    <property type="entry name" value="Peptidase_S15"/>
    <property type="match status" value="1"/>
</dbReference>
<dbReference type="Gene3D" id="1.10.10.800">
    <property type="match status" value="1"/>
</dbReference>
<proteinExistence type="predicted"/>
<organism evidence="2 3">
    <name type="scientific">Pedobacter alluvionis</name>
    <dbReference type="NCBI Taxonomy" id="475253"/>
    <lineage>
        <taxon>Bacteria</taxon>
        <taxon>Pseudomonadati</taxon>
        <taxon>Bacteroidota</taxon>
        <taxon>Sphingobacteriia</taxon>
        <taxon>Sphingobacteriales</taxon>
        <taxon>Sphingobacteriaceae</taxon>
        <taxon>Pedobacter</taxon>
    </lineage>
</organism>
<dbReference type="EMBL" id="RCCK01000012">
    <property type="protein sequence ID" value="RLJ75087.1"/>
    <property type="molecule type" value="Genomic_DNA"/>
</dbReference>
<reference evidence="2 3" key="1">
    <citation type="submission" date="2018-10" db="EMBL/GenBank/DDBJ databases">
        <title>Genomic Encyclopedia of Archaeal and Bacterial Type Strains, Phase II (KMG-II): from individual species to whole genera.</title>
        <authorList>
            <person name="Goeker M."/>
        </authorList>
    </citation>
    <scope>NUCLEOTIDE SEQUENCE [LARGE SCALE GENOMIC DNA]</scope>
    <source>
        <strain evidence="2 3">DSM 19624</strain>
    </source>
</reference>
<dbReference type="AlphaFoldDB" id="A0A497Y3P7"/>
<dbReference type="Proteomes" id="UP000273898">
    <property type="component" value="Unassembled WGS sequence"/>
</dbReference>
<comment type="caution">
    <text evidence="2">The sequence shown here is derived from an EMBL/GenBank/DDBJ whole genome shotgun (WGS) entry which is preliminary data.</text>
</comment>